<dbReference type="PANTHER" id="PTHR14790:SF15">
    <property type="entry name" value="RECQ-MEDIATED GENOME INSTABILITY PROTEIN 1"/>
    <property type="match status" value="1"/>
</dbReference>
<dbReference type="EMBL" id="JBBXMP010000052">
    <property type="protein sequence ID" value="KAL0065077.1"/>
    <property type="molecule type" value="Genomic_DNA"/>
</dbReference>
<dbReference type="Pfam" id="PF21000">
    <property type="entry name" value="RMI1_N_N"/>
    <property type="match status" value="1"/>
</dbReference>
<dbReference type="PANTHER" id="PTHR14790">
    <property type="entry name" value="RECQ-MEDIATED GENOME INSTABILITY PROTEIN 1 RMI1"/>
    <property type="match status" value="1"/>
</dbReference>
<gene>
    <name evidence="6" type="ORF">AAF712_007913</name>
</gene>
<dbReference type="Gene3D" id="2.40.50.770">
    <property type="entry name" value="RecQ-mediated genome instability protein Rmi1, C-terminal domain"/>
    <property type="match status" value="1"/>
</dbReference>
<evidence type="ECO:0000256" key="3">
    <source>
        <dbReference type="SAM" id="MobiDB-lite"/>
    </source>
</evidence>
<sequence length="483" mass="53534">MPPPSEILQYIKANYPNPRVDPEWLQGCYDWVIDDKQLNPANQLDRIIEEVEAQLLSSDLRDSMIHGSGIPARIVNNDTQKSTLAGPILVQIESITDIGVSAYNLNKTRQLREERRAAGARVEGEADSEVEEEGPIPEYTRSMLRFEIGDGATTMRAMEYRKIPELKLGQTPLGYKLVISNAEVRRGIVFLTPENVALKGGEESDLESRQEGRFANSLRLRLGLPPDPELESEPPESPPAVMGVRSPLRDISPPPSPILPVDSHSHIEDEDQPRRRRIPAPSQSIPPSTTAAPPSTQPRRPPISTQSNGSLPTQGPIDIESDEEDENNSSWMADTRRRPVKPLPARGRLSEGSPSNVPAPDNKSQFKEDYAPTPTKPIMIEDDDDMFDDDLDAEFLAGIDEAEMKAMGEQFQSMGTPSGTPSKAVASRTSTSEPLEETHVETITIDDEEEDDKENVPVLSRNVRRRTLQHVPPEDVIELSDSD</sequence>
<feature type="region of interest" description="Disordered" evidence="3">
    <location>
        <begin position="221"/>
        <end position="385"/>
    </location>
</feature>
<accession>A0ABR2ZVI3</accession>
<feature type="compositionally biased region" description="Low complexity" evidence="3">
    <location>
        <begin position="279"/>
        <end position="294"/>
    </location>
</feature>
<dbReference type="InterPro" id="IPR042470">
    <property type="entry name" value="RMI1_N_C_sf"/>
</dbReference>
<evidence type="ECO:0000259" key="5">
    <source>
        <dbReference type="Pfam" id="PF21000"/>
    </source>
</evidence>
<feature type="region of interest" description="Disordered" evidence="3">
    <location>
        <begin position="409"/>
        <end position="458"/>
    </location>
</feature>
<comment type="similarity">
    <text evidence="1">Belongs to the RMI1 family.</text>
</comment>
<keyword evidence="7" id="KW-1185">Reference proteome</keyword>
<dbReference type="Pfam" id="PF08585">
    <property type="entry name" value="RMI1_N_C"/>
    <property type="match status" value="1"/>
</dbReference>
<proteinExistence type="inferred from homology"/>
<dbReference type="SMART" id="SM01161">
    <property type="entry name" value="DUF1767"/>
    <property type="match status" value="1"/>
</dbReference>
<organism evidence="6 7">
    <name type="scientific">Marasmius tenuissimus</name>
    <dbReference type="NCBI Taxonomy" id="585030"/>
    <lineage>
        <taxon>Eukaryota</taxon>
        <taxon>Fungi</taxon>
        <taxon>Dikarya</taxon>
        <taxon>Basidiomycota</taxon>
        <taxon>Agaricomycotina</taxon>
        <taxon>Agaricomycetes</taxon>
        <taxon>Agaricomycetidae</taxon>
        <taxon>Agaricales</taxon>
        <taxon>Marasmiineae</taxon>
        <taxon>Marasmiaceae</taxon>
        <taxon>Marasmius</taxon>
    </lineage>
</organism>
<feature type="domain" description="RecQ mediated genome instability protein 1 OB-fold" evidence="4">
    <location>
        <begin position="71"/>
        <end position="210"/>
    </location>
</feature>
<evidence type="ECO:0000256" key="1">
    <source>
        <dbReference type="ARBA" id="ARBA00006395"/>
    </source>
</evidence>
<feature type="compositionally biased region" description="Acidic residues" evidence="3">
    <location>
        <begin position="444"/>
        <end position="453"/>
    </location>
</feature>
<feature type="domain" description="RMI1 N-terminal" evidence="5">
    <location>
        <begin position="16"/>
        <end position="63"/>
    </location>
</feature>
<dbReference type="InterPro" id="IPR013894">
    <property type="entry name" value="RMI1_OB"/>
</dbReference>
<name>A0ABR2ZVI3_9AGAR</name>
<evidence type="ECO:0000256" key="2">
    <source>
        <dbReference type="ARBA" id="ARBA00018987"/>
    </source>
</evidence>
<evidence type="ECO:0000259" key="4">
    <source>
        <dbReference type="Pfam" id="PF08585"/>
    </source>
</evidence>
<evidence type="ECO:0000313" key="6">
    <source>
        <dbReference type="EMBL" id="KAL0065077.1"/>
    </source>
</evidence>
<comment type="caution">
    <text evidence="6">The sequence shown here is derived from an EMBL/GenBank/DDBJ whole genome shotgun (WGS) entry which is preliminary data.</text>
</comment>
<dbReference type="Proteomes" id="UP001437256">
    <property type="component" value="Unassembled WGS sequence"/>
</dbReference>
<protein>
    <recommendedName>
        <fullName evidence="2">RecQ-mediated genome instability protein 1</fullName>
    </recommendedName>
</protein>
<feature type="compositionally biased region" description="Polar residues" evidence="3">
    <location>
        <begin position="410"/>
        <end position="433"/>
    </location>
</feature>
<evidence type="ECO:0000313" key="7">
    <source>
        <dbReference type="Proteomes" id="UP001437256"/>
    </source>
</evidence>
<dbReference type="InterPro" id="IPR049363">
    <property type="entry name" value="RMI1_N"/>
</dbReference>
<reference evidence="6 7" key="1">
    <citation type="submission" date="2024-05" db="EMBL/GenBank/DDBJ databases">
        <title>A draft genome resource for the thread blight pathogen Marasmius tenuissimus strain MS-2.</title>
        <authorList>
            <person name="Yulfo-Soto G.E."/>
            <person name="Baruah I.K."/>
            <person name="Amoako-Attah I."/>
            <person name="Bukari Y."/>
            <person name="Meinhardt L.W."/>
            <person name="Bailey B.A."/>
            <person name="Cohen S.P."/>
        </authorList>
    </citation>
    <scope>NUCLEOTIDE SEQUENCE [LARGE SCALE GENOMIC DNA]</scope>
    <source>
        <strain evidence="6 7">MS-2</strain>
    </source>
</reference>